<reference evidence="3" key="1">
    <citation type="journal article" date="2011" name="J. Bacteriol.">
        <title>Genome sequences of eight morphologically diverse alphaproteobacteria.</title>
        <authorList>
            <consortium name="US DOE Joint Genome Institute"/>
            <person name="Brown P.J."/>
            <person name="Kysela D.T."/>
            <person name="Buechlein A."/>
            <person name="Hemmerich C."/>
            <person name="Brun Y.V."/>
        </authorList>
    </citation>
    <scope>NUCLEOTIDE SEQUENCE [LARGE SCALE GENOMIC DNA]</scope>
    <source>
        <strain evidence="3">ATCC 17100 / ATH 3.1.1 / DSM 162 / LMG 4299</strain>
    </source>
</reference>
<evidence type="ECO:0008006" key="4">
    <source>
        <dbReference type="Google" id="ProtNLM"/>
    </source>
</evidence>
<evidence type="ECO:0000256" key="1">
    <source>
        <dbReference type="SAM" id="Phobius"/>
    </source>
</evidence>
<name>E3I0U3_RHOVT</name>
<dbReference type="OrthoDB" id="7958366at2"/>
<dbReference type="HOGENOM" id="CLU_1228746_0_0_5"/>
<accession>E3I0U3</accession>
<feature type="transmembrane region" description="Helical" evidence="1">
    <location>
        <begin position="187"/>
        <end position="207"/>
    </location>
</feature>
<evidence type="ECO:0000313" key="2">
    <source>
        <dbReference type="EMBL" id="ADP71183.1"/>
    </source>
</evidence>
<sequence>MKILSGLAVGALGLVSLVLAATFILPWAAGYGYSATFFYAYDYACPGKSAPLTEDNYRVFLLNRGCSLDDAAQDLAREYRKTPERVVALYRGEAQPQSADEVMMTDAIRAELKRSFKPFAPAANCKPGEICNDGLSPFWGDDAISRLFAKAGDLYLGNAVPMFYDGLGTGAQHIAAVLASGPLAKGLLFVVYAIGAAFLLNFVWGLLRKAIS</sequence>
<proteinExistence type="predicted"/>
<keyword evidence="1" id="KW-0812">Transmembrane</keyword>
<dbReference type="KEGG" id="rva:Rvan_1947"/>
<keyword evidence="1" id="KW-1133">Transmembrane helix</keyword>
<gene>
    <name evidence="2" type="ordered locus">Rvan_1947</name>
</gene>
<dbReference type="EMBL" id="CP002292">
    <property type="protein sequence ID" value="ADP71183.1"/>
    <property type="molecule type" value="Genomic_DNA"/>
</dbReference>
<keyword evidence="1" id="KW-0472">Membrane</keyword>
<keyword evidence="3" id="KW-1185">Reference proteome</keyword>
<dbReference type="eggNOG" id="ENOG502ZX15">
    <property type="taxonomic scope" value="Bacteria"/>
</dbReference>
<organism evidence="2 3">
    <name type="scientific">Rhodomicrobium vannielii (strain ATCC 17100 / DSM 162 / LMG 4299 / NCIMB 10020 / ATH 3.1.1)</name>
    <dbReference type="NCBI Taxonomy" id="648757"/>
    <lineage>
        <taxon>Bacteria</taxon>
        <taxon>Pseudomonadati</taxon>
        <taxon>Pseudomonadota</taxon>
        <taxon>Alphaproteobacteria</taxon>
        <taxon>Hyphomicrobiales</taxon>
        <taxon>Hyphomicrobiaceae</taxon>
        <taxon>Rhodomicrobium</taxon>
    </lineage>
</organism>
<dbReference type="AlphaFoldDB" id="E3I0U3"/>
<dbReference type="Proteomes" id="UP000001399">
    <property type="component" value="Chromosome"/>
</dbReference>
<protein>
    <recommendedName>
        <fullName evidence="4">Transmembrane protein</fullName>
    </recommendedName>
</protein>
<dbReference type="RefSeq" id="WP_013419569.1">
    <property type="nucleotide sequence ID" value="NC_014664.1"/>
</dbReference>
<evidence type="ECO:0000313" key="3">
    <source>
        <dbReference type="Proteomes" id="UP000001399"/>
    </source>
</evidence>